<dbReference type="STRING" id="3880.A0A072TY53"/>
<dbReference type="PANTHER" id="PTHR47003:SF3">
    <property type="entry name" value="SMALL RIBOSOMAL SUBUNIT PROTEIN MS81 (RPPR8)"/>
    <property type="match status" value="1"/>
</dbReference>
<accession>A0A072TY53</accession>
<protein>
    <submittedName>
        <fullName evidence="1">PPR containing protein, putative</fullName>
    </submittedName>
</protein>
<dbReference type="EnsemblPlants" id="KEH21803">
    <property type="protein sequence ID" value="KEH21803"/>
    <property type="gene ID" value="MTR_7g018270"/>
</dbReference>
<dbReference type="InterPro" id="IPR044578">
    <property type="entry name" value="BIR6-like"/>
</dbReference>
<dbReference type="AlphaFoldDB" id="A0A072TY53"/>
<dbReference type="HOGENOM" id="CLU_722349_0_0_1"/>
<reference evidence="1 3" key="1">
    <citation type="journal article" date="2011" name="Nature">
        <title>The Medicago genome provides insight into the evolution of rhizobial symbioses.</title>
        <authorList>
            <person name="Young N.D."/>
            <person name="Debelle F."/>
            <person name="Oldroyd G.E."/>
            <person name="Geurts R."/>
            <person name="Cannon S.B."/>
            <person name="Udvardi M.K."/>
            <person name="Benedito V.A."/>
            <person name="Mayer K.F."/>
            <person name="Gouzy J."/>
            <person name="Schoof H."/>
            <person name="Van de Peer Y."/>
            <person name="Proost S."/>
            <person name="Cook D.R."/>
            <person name="Meyers B.C."/>
            <person name="Spannagl M."/>
            <person name="Cheung F."/>
            <person name="De Mita S."/>
            <person name="Krishnakumar V."/>
            <person name="Gundlach H."/>
            <person name="Zhou S."/>
            <person name="Mudge J."/>
            <person name="Bharti A.K."/>
            <person name="Murray J.D."/>
            <person name="Naoumkina M.A."/>
            <person name="Rosen B."/>
            <person name="Silverstein K.A."/>
            <person name="Tang H."/>
            <person name="Rombauts S."/>
            <person name="Zhao P.X."/>
            <person name="Zhou P."/>
            <person name="Barbe V."/>
            <person name="Bardou P."/>
            <person name="Bechner M."/>
            <person name="Bellec A."/>
            <person name="Berger A."/>
            <person name="Berges H."/>
            <person name="Bidwell S."/>
            <person name="Bisseling T."/>
            <person name="Choisne N."/>
            <person name="Couloux A."/>
            <person name="Denny R."/>
            <person name="Deshpande S."/>
            <person name="Dai X."/>
            <person name="Doyle J.J."/>
            <person name="Dudez A.M."/>
            <person name="Farmer A.D."/>
            <person name="Fouteau S."/>
            <person name="Franken C."/>
            <person name="Gibelin C."/>
            <person name="Gish J."/>
            <person name="Goldstein S."/>
            <person name="Gonzalez A.J."/>
            <person name="Green P.J."/>
            <person name="Hallab A."/>
            <person name="Hartog M."/>
            <person name="Hua A."/>
            <person name="Humphray S.J."/>
            <person name="Jeong D.H."/>
            <person name="Jing Y."/>
            <person name="Jocker A."/>
            <person name="Kenton S.M."/>
            <person name="Kim D.J."/>
            <person name="Klee K."/>
            <person name="Lai H."/>
            <person name="Lang C."/>
            <person name="Lin S."/>
            <person name="Macmil S.L."/>
            <person name="Magdelenat G."/>
            <person name="Matthews L."/>
            <person name="McCorrison J."/>
            <person name="Monaghan E.L."/>
            <person name="Mun J.H."/>
            <person name="Najar F.Z."/>
            <person name="Nicholson C."/>
            <person name="Noirot C."/>
            <person name="O'Bleness M."/>
            <person name="Paule C.R."/>
            <person name="Poulain J."/>
            <person name="Prion F."/>
            <person name="Qin B."/>
            <person name="Qu C."/>
            <person name="Retzel E.F."/>
            <person name="Riddle C."/>
            <person name="Sallet E."/>
            <person name="Samain S."/>
            <person name="Samson N."/>
            <person name="Sanders I."/>
            <person name="Saurat O."/>
            <person name="Scarpelli C."/>
            <person name="Schiex T."/>
            <person name="Segurens B."/>
            <person name="Severin A.J."/>
            <person name="Sherrier D.J."/>
            <person name="Shi R."/>
            <person name="Sims S."/>
            <person name="Singer S.R."/>
            <person name="Sinharoy S."/>
            <person name="Sterck L."/>
            <person name="Viollet A."/>
            <person name="Wang B.B."/>
            <person name="Wang K."/>
            <person name="Wang M."/>
            <person name="Wang X."/>
            <person name="Warfsmann J."/>
            <person name="Weissenbach J."/>
            <person name="White D.D."/>
            <person name="White J.D."/>
            <person name="Wiley G.B."/>
            <person name="Wincker P."/>
            <person name="Xing Y."/>
            <person name="Yang L."/>
            <person name="Yao Z."/>
            <person name="Ying F."/>
            <person name="Zhai J."/>
            <person name="Zhou L."/>
            <person name="Zuber A."/>
            <person name="Denarie J."/>
            <person name="Dixon R.A."/>
            <person name="May G.D."/>
            <person name="Schwartz D.C."/>
            <person name="Rogers J."/>
            <person name="Quetier F."/>
            <person name="Town C.D."/>
            <person name="Roe B.A."/>
        </authorList>
    </citation>
    <scope>NUCLEOTIDE SEQUENCE [LARGE SCALE GENOMIC DNA]</scope>
    <source>
        <strain evidence="1">A17</strain>
        <strain evidence="2 3">cv. Jemalong A17</strain>
    </source>
</reference>
<evidence type="ECO:0000313" key="3">
    <source>
        <dbReference type="Proteomes" id="UP000002051"/>
    </source>
</evidence>
<keyword evidence="3" id="KW-1185">Reference proteome</keyword>
<evidence type="ECO:0000313" key="2">
    <source>
        <dbReference type="EnsemblPlants" id="KEH21803"/>
    </source>
</evidence>
<evidence type="ECO:0000313" key="1">
    <source>
        <dbReference type="EMBL" id="KEH21803.1"/>
    </source>
</evidence>
<dbReference type="EMBL" id="CM001223">
    <property type="protein sequence ID" value="KEH21803.1"/>
    <property type="molecule type" value="Genomic_DNA"/>
</dbReference>
<reference evidence="1 3" key="2">
    <citation type="journal article" date="2014" name="BMC Genomics">
        <title>An improved genome release (version Mt4.0) for the model legume Medicago truncatula.</title>
        <authorList>
            <person name="Tang H."/>
            <person name="Krishnakumar V."/>
            <person name="Bidwell S."/>
            <person name="Rosen B."/>
            <person name="Chan A."/>
            <person name="Zhou S."/>
            <person name="Gentzbittel L."/>
            <person name="Childs K.L."/>
            <person name="Yandell M."/>
            <person name="Gundlach H."/>
            <person name="Mayer K.F."/>
            <person name="Schwartz D.C."/>
            <person name="Town C.D."/>
        </authorList>
    </citation>
    <scope>GENOME REANNOTATION</scope>
    <source>
        <strain evidence="1">A17</strain>
        <strain evidence="2 3">cv. Jemalong A17</strain>
    </source>
</reference>
<gene>
    <name evidence="1" type="ordered locus">MTR_7g018270</name>
</gene>
<proteinExistence type="predicted"/>
<name>A0A072TY53_MEDTR</name>
<dbReference type="GO" id="GO:0003729">
    <property type="term" value="F:mRNA binding"/>
    <property type="evidence" value="ECO:0000318"/>
    <property type="project" value="GO_Central"/>
</dbReference>
<organism evidence="1 3">
    <name type="scientific">Medicago truncatula</name>
    <name type="common">Barrel medic</name>
    <name type="synonym">Medicago tribuloides</name>
    <dbReference type="NCBI Taxonomy" id="3880"/>
    <lineage>
        <taxon>Eukaryota</taxon>
        <taxon>Viridiplantae</taxon>
        <taxon>Streptophyta</taxon>
        <taxon>Embryophyta</taxon>
        <taxon>Tracheophyta</taxon>
        <taxon>Spermatophyta</taxon>
        <taxon>Magnoliopsida</taxon>
        <taxon>eudicotyledons</taxon>
        <taxon>Gunneridae</taxon>
        <taxon>Pentapetalae</taxon>
        <taxon>rosids</taxon>
        <taxon>fabids</taxon>
        <taxon>Fabales</taxon>
        <taxon>Fabaceae</taxon>
        <taxon>Papilionoideae</taxon>
        <taxon>50 kb inversion clade</taxon>
        <taxon>NPAAA clade</taxon>
        <taxon>Hologalegina</taxon>
        <taxon>IRL clade</taxon>
        <taxon>Trifolieae</taxon>
        <taxon>Medicago</taxon>
    </lineage>
</organism>
<reference evidence="2" key="3">
    <citation type="submission" date="2015-04" db="UniProtKB">
        <authorList>
            <consortium name="EnsemblPlants"/>
        </authorList>
    </citation>
    <scope>IDENTIFICATION</scope>
    <source>
        <strain evidence="2">cv. Jemalong A17</strain>
    </source>
</reference>
<dbReference type="PANTHER" id="PTHR47003">
    <property type="entry name" value="OS01G0970900 PROTEIN"/>
    <property type="match status" value="1"/>
</dbReference>
<dbReference type="Proteomes" id="UP000002051">
    <property type="component" value="Unassembled WGS sequence"/>
</dbReference>
<dbReference type="GO" id="GO:0008380">
    <property type="term" value="P:RNA splicing"/>
    <property type="evidence" value="ECO:0007669"/>
    <property type="project" value="InterPro"/>
</dbReference>
<sequence>MTNQCSVLQLLLRTHHKIPNQSLPLCTFSSIPNTYHSKFHTNPNFNHFSSEPVLANTVDIFSKLKYLSAINKDLDSNHVSISHDAVNGRKFEKCGMDGEAVKSRELFDKDRFERIYSRKKFQIPHPLSISLRTLSPKAEFSSGFVELALQNLEMWVEKSGQFKHDERKYTKMAMILQSEYLIDQFWKLVYDMRSAGFKIGENTYLSFHESFILKKMLKDAVKLYEFVMAGPNKNLGCRNLLSSIVSFDELDMDLFSRAVKVFTKNGNALNDDNVEEVQKSLFSAGRIDEFNKVLKVMEHENDGFVATGLLLGTIAFRLRAAGYNEQADEFANRIEESRLSTPYLRMQDYILSYHNFEKGFESLKEIVEKEGVVSAANALDLIC</sequence>